<dbReference type="InterPro" id="IPR000182">
    <property type="entry name" value="GNAT_dom"/>
</dbReference>
<sequence length="184" mass="20363">MTTIGPTLITARLILRPPQHEDFDGFAAMAQEEETMRFIGGLAPRDAAWRGMASLAGSWAMLGYGMFSVIRRDTNEWIGRLGPWRPGGKEGNWPGDEVGWGVRASAMGQGFAQEGAIAATDWAFDNLGWDHVIHCIDKRNLPSIKLAERLGSQLETEDVQLAPPFEAHKVDLYGQSKAAWRARR</sequence>
<proteinExistence type="predicted"/>
<reference evidence="2 3" key="1">
    <citation type="submission" date="2015-11" db="EMBL/GenBank/DDBJ databases">
        <title>Whole-Genome Sequence of Candidatus Oderbacter manganicum from the National Park Lower Oder Valley, Germany.</title>
        <authorList>
            <person name="Braun B."/>
            <person name="Liere K."/>
            <person name="Szewzyk U."/>
        </authorList>
    </citation>
    <scope>NUCLEOTIDE SEQUENCE [LARGE SCALE GENOMIC DNA]</scope>
    <source>
        <strain evidence="2 3">OTSz_A_272</strain>
    </source>
</reference>
<dbReference type="SUPFAM" id="SSF55729">
    <property type="entry name" value="Acyl-CoA N-acyltransferases (Nat)"/>
    <property type="match status" value="1"/>
</dbReference>
<dbReference type="KEGG" id="cbot:ATE48_10025"/>
<dbReference type="InterPro" id="IPR051531">
    <property type="entry name" value="N-acetyltransferase"/>
</dbReference>
<dbReference type="AlphaFoldDB" id="A0A1B1ANC9"/>
<dbReference type="InParanoid" id="A0A1B1ANC9"/>
<organism evidence="2 3">
    <name type="scientific">Candidatus Viadribacter manganicus</name>
    <dbReference type="NCBI Taxonomy" id="1759059"/>
    <lineage>
        <taxon>Bacteria</taxon>
        <taxon>Pseudomonadati</taxon>
        <taxon>Pseudomonadota</taxon>
        <taxon>Alphaproteobacteria</taxon>
        <taxon>Hyphomonadales</taxon>
        <taxon>Hyphomonadaceae</taxon>
        <taxon>Candidatus Viadribacter</taxon>
    </lineage>
</organism>
<feature type="domain" description="N-acetyltransferase" evidence="1">
    <location>
        <begin position="13"/>
        <end position="171"/>
    </location>
</feature>
<keyword evidence="2" id="KW-0808">Transferase</keyword>
<dbReference type="EMBL" id="CP013244">
    <property type="protein sequence ID" value="ANP48020.1"/>
    <property type="molecule type" value="Genomic_DNA"/>
</dbReference>
<dbReference type="PROSITE" id="PS51186">
    <property type="entry name" value="GNAT"/>
    <property type="match status" value="1"/>
</dbReference>
<dbReference type="InterPro" id="IPR016181">
    <property type="entry name" value="Acyl_CoA_acyltransferase"/>
</dbReference>
<dbReference type="STRING" id="1759059.ATE48_10025"/>
<protein>
    <submittedName>
        <fullName evidence="2">Acetyltransferase</fullName>
    </submittedName>
</protein>
<dbReference type="Gene3D" id="3.40.630.30">
    <property type="match status" value="1"/>
</dbReference>
<keyword evidence="3" id="KW-1185">Reference proteome</keyword>
<name>A0A1B1ANC9_9PROT</name>
<evidence type="ECO:0000313" key="2">
    <source>
        <dbReference type="EMBL" id="ANP48020.1"/>
    </source>
</evidence>
<gene>
    <name evidence="2" type="ORF">ATE48_10025</name>
</gene>
<dbReference type="PANTHER" id="PTHR43792:SF1">
    <property type="entry name" value="N-ACETYLTRANSFERASE DOMAIN-CONTAINING PROTEIN"/>
    <property type="match status" value="1"/>
</dbReference>
<evidence type="ECO:0000313" key="3">
    <source>
        <dbReference type="Proteomes" id="UP000092498"/>
    </source>
</evidence>
<dbReference type="GO" id="GO:0016747">
    <property type="term" value="F:acyltransferase activity, transferring groups other than amino-acyl groups"/>
    <property type="evidence" value="ECO:0007669"/>
    <property type="project" value="InterPro"/>
</dbReference>
<dbReference type="OrthoDB" id="6293260at2"/>
<dbReference type="Proteomes" id="UP000092498">
    <property type="component" value="Chromosome"/>
</dbReference>
<evidence type="ECO:0000259" key="1">
    <source>
        <dbReference type="PROSITE" id="PS51186"/>
    </source>
</evidence>
<dbReference type="Pfam" id="PF13302">
    <property type="entry name" value="Acetyltransf_3"/>
    <property type="match status" value="1"/>
</dbReference>
<dbReference type="PANTHER" id="PTHR43792">
    <property type="entry name" value="GNAT FAMILY, PUTATIVE (AFU_ORTHOLOGUE AFUA_3G00765)-RELATED-RELATED"/>
    <property type="match status" value="1"/>
</dbReference>
<accession>A0A1B1ANC9</accession>